<dbReference type="InterPro" id="IPR046700">
    <property type="entry name" value="DUF6570"/>
</dbReference>
<sequence length="192" mass="21411">MAEEVAKEADALRFNRKLTANEIQFQAFPPDPLRADEVHRILTGMGTCFQPYKFVESGCAVCGMLYPKTKLSPLAAFPGELTCLQIPGTTRREQRSTLDAIEEIEGPVLADNYTDLCVYCEGALRRGKIPENALAKHCWLGAIPDELKNLTYAEGVMIARIRHNRCVMRVNSGHVRMHANTIMFAQPAAKVF</sequence>
<feature type="domain" description="DUF6570" evidence="1">
    <location>
        <begin position="126"/>
        <end position="188"/>
    </location>
</feature>
<evidence type="ECO:0000313" key="2">
    <source>
        <dbReference type="EMBL" id="KAJ7714280.1"/>
    </source>
</evidence>
<dbReference type="AlphaFoldDB" id="A0AAD7H7H6"/>
<dbReference type="Pfam" id="PF20209">
    <property type="entry name" value="DUF6570"/>
    <property type="match status" value="1"/>
</dbReference>
<protein>
    <recommendedName>
        <fullName evidence="1">DUF6570 domain-containing protein</fullName>
    </recommendedName>
</protein>
<keyword evidence="3" id="KW-1185">Reference proteome</keyword>
<evidence type="ECO:0000313" key="3">
    <source>
        <dbReference type="Proteomes" id="UP001215598"/>
    </source>
</evidence>
<accession>A0AAD7H7H6</accession>
<evidence type="ECO:0000259" key="1">
    <source>
        <dbReference type="Pfam" id="PF20209"/>
    </source>
</evidence>
<name>A0AAD7H7H6_9AGAR</name>
<comment type="caution">
    <text evidence="2">The sequence shown here is derived from an EMBL/GenBank/DDBJ whole genome shotgun (WGS) entry which is preliminary data.</text>
</comment>
<gene>
    <name evidence="2" type="ORF">B0H16DRAFT_1340711</name>
</gene>
<feature type="non-terminal residue" evidence="2">
    <location>
        <position position="192"/>
    </location>
</feature>
<reference evidence="2" key="1">
    <citation type="submission" date="2023-03" db="EMBL/GenBank/DDBJ databases">
        <title>Massive genome expansion in bonnet fungi (Mycena s.s.) driven by repeated elements and novel gene families across ecological guilds.</title>
        <authorList>
            <consortium name="Lawrence Berkeley National Laboratory"/>
            <person name="Harder C.B."/>
            <person name="Miyauchi S."/>
            <person name="Viragh M."/>
            <person name="Kuo A."/>
            <person name="Thoen E."/>
            <person name="Andreopoulos B."/>
            <person name="Lu D."/>
            <person name="Skrede I."/>
            <person name="Drula E."/>
            <person name="Henrissat B."/>
            <person name="Morin E."/>
            <person name="Kohler A."/>
            <person name="Barry K."/>
            <person name="LaButti K."/>
            <person name="Morin E."/>
            <person name="Salamov A."/>
            <person name="Lipzen A."/>
            <person name="Mereny Z."/>
            <person name="Hegedus B."/>
            <person name="Baldrian P."/>
            <person name="Stursova M."/>
            <person name="Weitz H."/>
            <person name="Taylor A."/>
            <person name="Grigoriev I.V."/>
            <person name="Nagy L.G."/>
            <person name="Martin F."/>
            <person name="Kauserud H."/>
        </authorList>
    </citation>
    <scope>NUCLEOTIDE SEQUENCE</scope>
    <source>
        <strain evidence="2">CBHHK182m</strain>
    </source>
</reference>
<dbReference type="EMBL" id="JARKIB010000328">
    <property type="protein sequence ID" value="KAJ7714280.1"/>
    <property type="molecule type" value="Genomic_DNA"/>
</dbReference>
<organism evidence="2 3">
    <name type="scientific">Mycena metata</name>
    <dbReference type="NCBI Taxonomy" id="1033252"/>
    <lineage>
        <taxon>Eukaryota</taxon>
        <taxon>Fungi</taxon>
        <taxon>Dikarya</taxon>
        <taxon>Basidiomycota</taxon>
        <taxon>Agaricomycotina</taxon>
        <taxon>Agaricomycetes</taxon>
        <taxon>Agaricomycetidae</taxon>
        <taxon>Agaricales</taxon>
        <taxon>Marasmiineae</taxon>
        <taxon>Mycenaceae</taxon>
        <taxon>Mycena</taxon>
    </lineage>
</organism>
<proteinExistence type="predicted"/>
<dbReference type="Proteomes" id="UP001215598">
    <property type="component" value="Unassembled WGS sequence"/>
</dbReference>